<dbReference type="EMBL" id="PNOT02000203">
    <property type="protein sequence ID" value="TSE08692.1"/>
    <property type="molecule type" value="Genomic_DNA"/>
</dbReference>
<sequence>MESHDELEQLATGLTELKGRFEQAGRRYLPLARQASKQAADEVWSRSPVYSALPLGIEREYRHAPGRPLTKRPKRLAASLCARLDGMRRVICIDDYVSHEARYEEYWEYGPNTILTTCYDYYEPADNVINVQTVVMEAGRPRAFLRYARVGTLIELYRYGDGGLETVYSRSLEHQSAAGPIFTRDDITYDGAAALSRIVRSWENGVCEQIFPRSR</sequence>
<dbReference type="Proteomes" id="UP000235507">
    <property type="component" value="Unassembled WGS sequence"/>
</dbReference>
<organism evidence="1 2">
    <name type="scientific">Mesorhizobium intechi</name>
    <dbReference type="NCBI Taxonomy" id="537601"/>
    <lineage>
        <taxon>Bacteria</taxon>
        <taxon>Pseudomonadati</taxon>
        <taxon>Pseudomonadota</taxon>
        <taxon>Alphaproteobacteria</taxon>
        <taxon>Hyphomicrobiales</taxon>
        <taxon>Phyllobacteriaceae</taxon>
        <taxon>Mesorhizobium</taxon>
    </lineage>
</organism>
<gene>
    <name evidence="1" type="ORF">C1D09_017165</name>
</gene>
<dbReference type="AlphaFoldDB" id="A0A8T9AQD5"/>
<dbReference type="RefSeq" id="WP_143975436.1">
    <property type="nucleotide sequence ID" value="NZ_PNOT02000203.1"/>
</dbReference>
<proteinExistence type="predicted"/>
<keyword evidence="2" id="KW-1185">Reference proteome</keyword>
<name>A0A8T9AQD5_9HYPH</name>
<protein>
    <submittedName>
        <fullName evidence="1">Uncharacterized protein</fullName>
    </submittedName>
</protein>
<comment type="caution">
    <text evidence="1">The sequence shown here is derived from an EMBL/GenBank/DDBJ whole genome shotgun (WGS) entry which is preliminary data.</text>
</comment>
<accession>A0A8T9AQD5</accession>
<evidence type="ECO:0000313" key="1">
    <source>
        <dbReference type="EMBL" id="TSE08692.1"/>
    </source>
</evidence>
<evidence type="ECO:0000313" key="2">
    <source>
        <dbReference type="Proteomes" id="UP000235507"/>
    </source>
</evidence>
<reference evidence="1" key="1">
    <citation type="submission" date="2019-07" db="EMBL/GenBank/DDBJ databases">
        <title>Mesorhizobum intechiensis sp. nov. isolated from nodules of Lotus tenuis growing in lowlands of the Flooding Pampa, Argentina.</title>
        <authorList>
            <person name="Estrella M.J."/>
            <person name="Torres Tejerizo G.A."/>
            <person name="Cumpa Velazquez L.M."/>
            <person name="Fontana F."/>
            <person name="Hansen L."/>
            <person name="Pistorio M."/>
            <person name="Sannazzaro A.I."/>
        </authorList>
    </citation>
    <scope>NUCLEOTIDE SEQUENCE</scope>
    <source>
        <strain evidence="1">BD68</strain>
    </source>
</reference>